<dbReference type="SUPFAM" id="SSF46894">
    <property type="entry name" value="C-terminal effector domain of the bipartite response regulators"/>
    <property type="match status" value="1"/>
</dbReference>
<dbReference type="GO" id="GO:0006355">
    <property type="term" value="P:regulation of DNA-templated transcription"/>
    <property type="evidence" value="ECO:0007669"/>
    <property type="project" value="InterPro"/>
</dbReference>
<dbReference type="InterPro" id="IPR001867">
    <property type="entry name" value="OmpR/PhoB-type_DNA-bd"/>
</dbReference>
<gene>
    <name evidence="4" type="ORF">C12CBH8_02970</name>
</gene>
<dbReference type="SMART" id="SM00862">
    <property type="entry name" value="Trans_reg_C"/>
    <property type="match status" value="1"/>
</dbReference>
<accession>A0A7I8CYT8</accession>
<dbReference type="AlphaFoldDB" id="A0A7I8CYT8"/>
<evidence type="ECO:0000313" key="5">
    <source>
        <dbReference type="Proteomes" id="UP000593890"/>
    </source>
</evidence>
<dbReference type="GO" id="GO:0003677">
    <property type="term" value="F:DNA binding"/>
    <property type="evidence" value="ECO:0007669"/>
    <property type="project" value="UniProtKB-UniRule"/>
</dbReference>
<feature type="domain" description="OmpR/PhoB-type" evidence="3">
    <location>
        <begin position="15"/>
        <end position="109"/>
    </location>
</feature>
<dbReference type="CDD" id="cd00383">
    <property type="entry name" value="trans_reg_C"/>
    <property type="match status" value="1"/>
</dbReference>
<reference evidence="5" key="1">
    <citation type="submission" date="2020-07" db="EMBL/GenBank/DDBJ databases">
        <title>Complete genome sequencing of Clostridia bacterium strain 12CBH8.</title>
        <authorList>
            <person name="Sakamoto M."/>
            <person name="Murakami T."/>
            <person name="Mori H."/>
        </authorList>
    </citation>
    <scope>NUCLEOTIDE SEQUENCE [LARGE SCALE GENOMIC DNA]</scope>
    <source>
        <strain evidence="5">12CBH8</strain>
    </source>
</reference>
<dbReference type="GO" id="GO:0000160">
    <property type="term" value="P:phosphorelay signal transduction system"/>
    <property type="evidence" value="ECO:0007669"/>
    <property type="project" value="InterPro"/>
</dbReference>
<evidence type="ECO:0000256" key="2">
    <source>
        <dbReference type="PROSITE-ProRule" id="PRU01091"/>
    </source>
</evidence>
<dbReference type="InterPro" id="IPR036388">
    <property type="entry name" value="WH-like_DNA-bd_sf"/>
</dbReference>
<dbReference type="Gene3D" id="1.10.10.10">
    <property type="entry name" value="Winged helix-like DNA-binding domain superfamily/Winged helix DNA-binding domain"/>
    <property type="match status" value="1"/>
</dbReference>
<feature type="DNA-binding region" description="OmpR/PhoB-type" evidence="2">
    <location>
        <begin position="15"/>
        <end position="109"/>
    </location>
</feature>
<dbReference type="Proteomes" id="UP000593890">
    <property type="component" value="Chromosome"/>
</dbReference>
<protein>
    <recommendedName>
        <fullName evidence="3">OmpR/PhoB-type domain-containing protein</fullName>
    </recommendedName>
</protein>
<evidence type="ECO:0000256" key="1">
    <source>
        <dbReference type="ARBA" id="ARBA00023125"/>
    </source>
</evidence>
<sequence>MVGRYNFGGKALIGLAVLQYDNLCIDPNQRRAFVSGRAVELTTMEFNILYYLALHPGWTFTREQLYQYAMSDDFASGPESVTSRIYKIRKKLNINAIQTVHGYGYRFEK</sequence>
<name>A0A7I8CYT8_9FIRM</name>
<dbReference type="InterPro" id="IPR016032">
    <property type="entry name" value="Sig_transdc_resp-reg_C-effctor"/>
</dbReference>
<evidence type="ECO:0000313" key="4">
    <source>
        <dbReference type="EMBL" id="BCI59658.1"/>
    </source>
</evidence>
<dbReference type="EMBL" id="AP023321">
    <property type="protein sequence ID" value="BCI59658.1"/>
    <property type="molecule type" value="Genomic_DNA"/>
</dbReference>
<organism evidence="4 5">
    <name type="scientific">Solibaculum mannosilyticum</name>
    <dbReference type="NCBI Taxonomy" id="2780922"/>
    <lineage>
        <taxon>Bacteria</taxon>
        <taxon>Bacillati</taxon>
        <taxon>Bacillota</taxon>
        <taxon>Clostridia</taxon>
        <taxon>Eubacteriales</taxon>
        <taxon>Oscillospiraceae</taxon>
        <taxon>Solibaculum</taxon>
    </lineage>
</organism>
<dbReference type="PROSITE" id="PS51755">
    <property type="entry name" value="OMPR_PHOB"/>
    <property type="match status" value="1"/>
</dbReference>
<dbReference type="KEGG" id="sman:C12CBH8_02970"/>
<dbReference type="Pfam" id="PF00486">
    <property type="entry name" value="Trans_reg_C"/>
    <property type="match status" value="1"/>
</dbReference>
<evidence type="ECO:0000259" key="3">
    <source>
        <dbReference type="PROSITE" id="PS51755"/>
    </source>
</evidence>
<keyword evidence="1 2" id="KW-0238">DNA-binding</keyword>
<keyword evidence="5" id="KW-1185">Reference proteome</keyword>
<proteinExistence type="predicted"/>